<dbReference type="RefSeq" id="WP_011814895.1">
    <property type="nucleotide sequence ID" value="NC_008789.1"/>
</dbReference>
<sequence>MVHRNRLEAYLNELLTPAEYPDYAPNGLQVEGREQIATVVSGVTASAALIEAARDLRADAVIVHHGYFWKGEDPRVVGMKARRLRLLIEAGINLFAYHLPLDVHPKLGNNAGLARLLGLETDGRHAAKGVPGLLWSGVLSEAERADAFAARVEQALGRAPTHVDGGTTTIYRVAWCSGGADGLIDQAADLGVDAFLSGELSEPTTHVARERGIHYFAAGHHASERSGVQALGAHLAEALGVEHHYVEIENPA</sequence>
<dbReference type="AlphaFoldDB" id="A1WYW1"/>
<evidence type="ECO:0000313" key="5">
    <source>
        <dbReference type="EMBL" id="ABM62873.1"/>
    </source>
</evidence>
<name>A1WYW1_HALHL</name>
<dbReference type="Pfam" id="PF01784">
    <property type="entry name" value="DUF34_NIF3"/>
    <property type="match status" value="1"/>
</dbReference>
<dbReference type="InterPro" id="IPR002678">
    <property type="entry name" value="DUF34/NIF3"/>
</dbReference>
<dbReference type="PANTHER" id="PTHR13799">
    <property type="entry name" value="NGG1 INTERACTING FACTOR 3"/>
    <property type="match status" value="1"/>
</dbReference>
<dbReference type="eggNOG" id="COG0327">
    <property type="taxonomic scope" value="Bacteria"/>
</dbReference>
<evidence type="ECO:0000256" key="2">
    <source>
        <dbReference type="ARBA" id="ARBA00022112"/>
    </source>
</evidence>
<dbReference type="PANTHER" id="PTHR13799:SF14">
    <property type="entry name" value="GTP CYCLOHYDROLASE 1 TYPE 2 HOMOLOG"/>
    <property type="match status" value="1"/>
</dbReference>
<feature type="binding site" evidence="4">
    <location>
        <position position="224"/>
    </location>
    <ligand>
        <name>a divalent metal cation</name>
        <dbReference type="ChEBI" id="CHEBI:60240"/>
        <label>1</label>
    </ligand>
</feature>
<comment type="similarity">
    <text evidence="1">Belongs to the GTP cyclohydrolase I type 2/NIF3 family.</text>
</comment>
<dbReference type="HOGENOM" id="CLU_037423_3_0_6"/>
<protein>
    <recommendedName>
        <fullName evidence="2">GTP cyclohydrolase 1 type 2 homolog</fullName>
    </recommendedName>
</protein>
<proteinExistence type="inferred from homology"/>
<reference evidence="6" key="1">
    <citation type="submission" date="2006-12" db="EMBL/GenBank/DDBJ databases">
        <title>Complete sequence of Halorhodospira halophila SL1.</title>
        <authorList>
            <consortium name="US DOE Joint Genome Institute"/>
            <person name="Copeland A."/>
            <person name="Lucas S."/>
            <person name="Lapidus A."/>
            <person name="Barry K."/>
            <person name="Detter J.C."/>
            <person name="Glavina del Rio T."/>
            <person name="Hammon N."/>
            <person name="Israni S."/>
            <person name="Dalin E."/>
            <person name="Tice H."/>
            <person name="Pitluck S."/>
            <person name="Saunders E."/>
            <person name="Brettin T."/>
            <person name="Bruce D."/>
            <person name="Han C."/>
            <person name="Tapia R."/>
            <person name="Schmutz J."/>
            <person name="Larimer F."/>
            <person name="Land M."/>
            <person name="Hauser L."/>
            <person name="Kyrpides N."/>
            <person name="Mikhailova N."/>
            <person name="Hoff W."/>
            <person name="Richardson P."/>
        </authorList>
    </citation>
    <scope>NUCLEOTIDE SEQUENCE [LARGE SCALE GENOMIC DNA]</scope>
    <source>
        <strain evidence="6">DSM 244 / SL1</strain>
    </source>
</reference>
<evidence type="ECO:0000256" key="3">
    <source>
        <dbReference type="ARBA" id="ARBA00022723"/>
    </source>
</evidence>
<dbReference type="KEGG" id="hha:Hhal_2109"/>
<dbReference type="EMBL" id="CP000544">
    <property type="protein sequence ID" value="ABM62873.1"/>
    <property type="molecule type" value="Genomic_DNA"/>
</dbReference>
<feature type="binding site" evidence="4">
    <location>
        <position position="64"/>
    </location>
    <ligand>
        <name>a divalent metal cation</name>
        <dbReference type="ChEBI" id="CHEBI:60240"/>
        <label>2</label>
    </ligand>
</feature>
<dbReference type="NCBIfam" id="TIGR00486">
    <property type="entry name" value="YbgI_SA1388"/>
    <property type="match status" value="1"/>
</dbReference>
<feature type="binding site" evidence="4">
    <location>
        <position position="102"/>
    </location>
    <ligand>
        <name>a divalent metal cation</name>
        <dbReference type="ChEBI" id="CHEBI:60240"/>
        <label>1</label>
    </ligand>
</feature>
<evidence type="ECO:0000256" key="4">
    <source>
        <dbReference type="PIRSR" id="PIRSR602678-1"/>
    </source>
</evidence>
<reference evidence="5 6" key="2">
    <citation type="journal article" date="2013" name="Stand. Genomic Sci.">
        <title>Complete genome sequence of Halorhodospira halophila SL1.</title>
        <authorList>
            <person name="Challacombe J.F."/>
            <person name="Majid S."/>
            <person name="Deole R."/>
            <person name="Brettin T.S."/>
            <person name="Bruce D."/>
            <person name="Delano S.F."/>
            <person name="Detter J.C."/>
            <person name="Gleasner C.D."/>
            <person name="Han C.S."/>
            <person name="Misra M."/>
            <person name="Reitenga K.G."/>
            <person name="Mikhailova N."/>
            <person name="Woyke T."/>
            <person name="Pitluck S."/>
            <person name="Nolan M."/>
            <person name="Land M.L."/>
            <person name="Saunders E."/>
            <person name="Tapia R."/>
            <person name="Lapidus A."/>
            <person name="Ivanova N."/>
            <person name="Hoff W.D."/>
        </authorList>
    </citation>
    <scope>NUCLEOTIDE SEQUENCE [LARGE SCALE GENOMIC DNA]</scope>
    <source>
        <strain evidence="6">DSM 244 / SL1</strain>
    </source>
</reference>
<dbReference type="OrthoDB" id="9800881at2"/>
<dbReference type="Proteomes" id="UP000000647">
    <property type="component" value="Chromosome"/>
</dbReference>
<dbReference type="GO" id="GO:0046872">
    <property type="term" value="F:metal ion binding"/>
    <property type="evidence" value="ECO:0007669"/>
    <property type="project" value="UniProtKB-KW"/>
</dbReference>
<organism evidence="5 6">
    <name type="scientific">Halorhodospira halophila (strain DSM 244 / SL1)</name>
    <name type="common">Ectothiorhodospira halophila (strain DSM 244 / SL1)</name>
    <dbReference type="NCBI Taxonomy" id="349124"/>
    <lineage>
        <taxon>Bacteria</taxon>
        <taxon>Pseudomonadati</taxon>
        <taxon>Pseudomonadota</taxon>
        <taxon>Gammaproteobacteria</taxon>
        <taxon>Chromatiales</taxon>
        <taxon>Ectothiorhodospiraceae</taxon>
        <taxon>Halorhodospira</taxon>
    </lineage>
</organism>
<evidence type="ECO:0000313" key="6">
    <source>
        <dbReference type="Proteomes" id="UP000000647"/>
    </source>
</evidence>
<keyword evidence="6" id="KW-1185">Reference proteome</keyword>
<dbReference type="FunFam" id="3.40.1390.30:FF:000002">
    <property type="entry name" value="Nif3-like dinuclear metal center protein"/>
    <property type="match status" value="1"/>
</dbReference>
<keyword evidence="3 4" id="KW-0479">Metal-binding</keyword>
<dbReference type="InterPro" id="IPR036069">
    <property type="entry name" value="DUF34/NIF3_sf"/>
</dbReference>
<dbReference type="SUPFAM" id="SSF102705">
    <property type="entry name" value="NIF3 (NGG1p interacting factor 3)-like"/>
    <property type="match status" value="1"/>
</dbReference>
<accession>A1WYW1</accession>
<dbReference type="STRING" id="349124.Hhal_2109"/>
<gene>
    <name evidence="5" type="ordered locus">Hhal_2109</name>
</gene>
<feature type="binding site" evidence="4">
    <location>
        <position position="65"/>
    </location>
    <ligand>
        <name>a divalent metal cation</name>
        <dbReference type="ChEBI" id="CHEBI:60240"/>
        <label>1</label>
    </ligand>
</feature>
<feature type="binding site" evidence="4">
    <location>
        <position position="220"/>
    </location>
    <ligand>
        <name>a divalent metal cation</name>
        <dbReference type="ChEBI" id="CHEBI:60240"/>
        <label>1</label>
    </ligand>
</feature>
<dbReference type="GO" id="GO:0005737">
    <property type="term" value="C:cytoplasm"/>
    <property type="evidence" value="ECO:0007669"/>
    <property type="project" value="TreeGrafter"/>
</dbReference>
<dbReference type="Gene3D" id="3.40.1390.30">
    <property type="entry name" value="NIF3 (NGG1p interacting factor 3)-like"/>
    <property type="match status" value="2"/>
</dbReference>
<evidence type="ECO:0000256" key="1">
    <source>
        <dbReference type="ARBA" id="ARBA00006964"/>
    </source>
</evidence>